<feature type="region of interest" description="Disordered" evidence="3">
    <location>
        <begin position="421"/>
        <end position="459"/>
    </location>
</feature>
<dbReference type="GO" id="GO:0000455">
    <property type="term" value="P:enzyme-directed rRNA pseudouridine synthesis"/>
    <property type="evidence" value="ECO:0007669"/>
    <property type="project" value="TreeGrafter"/>
</dbReference>
<dbReference type="EMBL" id="NEDP02005374">
    <property type="protein sequence ID" value="OWF41662.1"/>
    <property type="molecule type" value="Genomic_DNA"/>
</dbReference>
<dbReference type="InterPro" id="IPR006145">
    <property type="entry name" value="PsdUridine_synth_RsuA/RluA"/>
</dbReference>
<reference evidence="5 6" key="1">
    <citation type="journal article" date="2017" name="Nat. Ecol. Evol.">
        <title>Scallop genome provides insights into evolution of bilaterian karyotype and development.</title>
        <authorList>
            <person name="Wang S."/>
            <person name="Zhang J."/>
            <person name="Jiao W."/>
            <person name="Li J."/>
            <person name="Xun X."/>
            <person name="Sun Y."/>
            <person name="Guo X."/>
            <person name="Huan P."/>
            <person name="Dong B."/>
            <person name="Zhang L."/>
            <person name="Hu X."/>
            <person name="Sun X."/>
            <person name="Wang J."/>
            <person name="Zhao C."/>
            <person name="Wang Y."/>
            <person name="Wang D."/>
            <person name="Huang X."/>
            <person name="Wang R."/>
            <person name="Lv J."/>
            <person name="Li Y."/>
            <person name="Zhang Z."/>
            <person name="Liu B."/>
            <person name="Lu W."/>
            <person name="Hui Y."/>
            <person name="Liang J."/>
            <person name="Zhou Z."/>
            <person name="Hou R."/>
            <person name="Li X."/>
            <person name="Liu Y."/>
            <person name="Li H."/>
            <person name="Ning X."/>
            <person name="Lin Y."/>
            <person name="Zhao L."/>
            <person name="Xing Q."/>
            <person name="Dou J."/>
            <person name="Li Y."/>
            <person name="Mao J."/>
            <person name="Guo H."/>
            <person name="Dou H."/>
            <person name="Li T."/>
            <person name="Mu C."/>
            <person name="Jiang W."/>
            <person name="Fu Q."/>
            <person name="Fu X."/>
            <person name="Miao Y."/>
            <person name="Liu J."/>
            <person name="Yu Q."/>
            <person name="Li R."/>
            <person name="Liao H."/>
            <person name="Li X."/>
            <person name="Kong Y."/>
            <person name="Jiang Z."/>
            <person name="Chourrout D."/>
            <person name="Li R."/>
            <person name="Bao Z."/>
        </authorList>
    </citation>
    <scope>NUCLEOTIDE SEQUENCE [LARGE SCALE GENOMIC DNA]</scope>
    <source>
        <strain evidence="5 6">PY_sf001</strain>
    </source>
</reference>
<dbReference type="InterPro" id="IPR050188">
    <property type="entry name" value="RluA_PseudoU_synthase"/>
</dbReference>
<dbReference type="PANTHER" id="PTHR21600">
    <property type="entry name" value="MITOCHONDRIAL RNA PSEUDOURIDINE SYNTHASE"/>
    <property type="match status" value="1"/>
</dbReference>
<dbReference type="CDD" id="cd02557">
    <property type="entry name" value="PseudoU_synth_ScRIB2"/>
    <property type="match status" value="1"/>
</dbReference>
<organism evidence="5 6">
    <name type="scientific">Mizuhopecten yessoensis</name>
    <name type="common">Japanese scallop</name>
    <name type="synonym">Patinopecten yessoensis</name>
    <dbReference type="NCBI Taxonomy" id="6573"/>
    <lineage>
        <taxon>Eukaryota</taxon>
        <taxon>Metazoa</taxon>
        <taxon>Spiralia</taxon>
        <taxon>Lophotrochozoa</taxon>
        <taxon>Mollusca</taxon>
        <taxon>Bivalvia</taxon>
        <taxon>Autobranchia</taxon>
        <taxon>Pteriomorphia</taxon>
        <taxon>Pectinida</taxon>
        <taxon>Pectinoidea</taxon>
        <taxon>Pectinidae</taxon>
        <taxon>Mizuhopecten</taxon>
    </lineage>
</organism>
<dbReference type="GO" id="GO:0009982">
    <property type="term" value="F:pseudouridine synthase activity"/>
    <property type="evidence" value="ECO:0007669"/>
    <property type="project" value="InterPro"/>
</dbReference>
<accession>A0A210PYV6</accession>
<evidence type="ECO:0000256" key="1">
    <source>
        <dbReference type="PIRSR" id="PIRSR606225-1"/>
    </source>
</evidence>
<comment type="caution">
    <text evidence="5">The sequence shown here is derived from an EMBL/GenBank/DDBJ whole genome shotgun (WGS) entry which is preliminary data.</text>
</comment>
<evidence type="ECO:0000313" key="6">
    <source>
        <dbReference type="Proteomes" id="UP000242188"/>
    </source>
</evidence>
<dbReference type="OrthoDB" id="424794at2759"/>
<dbReference type="PROSITE" id="PS50889">
    <property type="entry name" value="S4"/>
    <property type="match status" value="1"/>
</dbReference>
<dbReference type="InterPro" id="IPR006224">
    <property type="entry name" value="PsdUridine_synth_RluA-like_CS"/>
</dbReference>
<dbReference type="GO" id="GO:0003723">
    <property type="term" value="F:RNA binding"/>
    <property type="evidence" value="ECO:0007669"/>
    <property type="project" value="UniProtKB-KW"/>
</dbReference>
<keyword evidence="6" id="KW-1185">Reference proteome</keyword>
<sequence>MKAKRKELRKQSLTRNRDPGFSTDYFGLTDYYYENGLRKVYPYYFKFESYVKRRWLGKSVIQILKEFQVNTEDKNKTMEDILKDGDVTLNGEAVTTDKMLKDGDHLAHRVHRHENPVIGTPLEVLVDDKDVIVINKPSSIPSHPCGRYRFNSIPFIIGKDLGYTNLRSIYRLDRPTSGLLILAKSAEKTREMEDDILQKRVQKEYLARVKGRFPEGVVECNQPLDVLSNKDSLYGVVPGGKSSKTMFEYISYNGTSSLIRCLPQSGRTHQIRLHLQFLGFPIKNDPLYNESCFGPSNAKGGVIEKSITEIVKSFRENHNVGLWVDGDNPLFQKCLEEEEAAKVIQNQERPSSQMEASSSNQREELSNSNLYVKKKSDSNLHEKEASGSNLCEEEASGSNLCEKEASGSNLCEKEASGSNLCEKEASDSSVPHRTSLSGEEPEAKRSRIADSISGDDTSTVSVTLEQQKQPTPMWTTGRPEFDSQKWIPDAKCFFCKKRFKDPTPSDMIMYLHALKYKVIIYYLSIELLIDGSHTPYKCILEVI</sequence>
<feature type="compositionally biased region" description="Polar residues" evidence="3">
    <location>
        <begin position="344"/>
        <end position="370"/>
    </location>
</feature>
<gene>
    <name evidence="5" type="ORF">KP79_PYT02146</name>
</gene>
<dbReference type="PANTHER" id="PTHR21600:SF40">
    <property type="entry name" value="PSEUDOURIDYLATE SYNTHASE RPUSD2"/>
    <property type="match status" value="1"/>
</dbReference>
<dbReference type="SUPFAM" id="SSF55120">
    <property type="entry name" value="Pseudouridine synthase"/>
    <property type="match status" value="1"/>
</dbReference>
<evidence type="ECO:0000256" key="2">
    <source>
        <dbReference type="PROSITE-ProRule" id="PRU00182"/>
    </source>
</evidence>
<evidence type="ECO:0000256" key="3">
    <source>
        <dbReference type="SAM" id="MobiDB-lite"/>
    </source>
</evidence>
<keyword evidence="2" id="KW-0694">RNA-binding</keyword>
<feature type="compositionally biased region" description="Polar residues" evidence="3">
    <location>
        <begin position="427"/>
        <end position="437"/>
    </location>
</feature>
<evidence type="ECO:0000259" key="4">
    <source>
        <dbReference type="Pfam" id="PF00849"/>
    </source>
</evidence>
<dbReference type="InterPro" id="IPR006225">
    <property type="entry name" value="PsdUridine_synth_RluC/D"/>
</dbReference>
<dbReference type="Pfam" id="PF00849">
    <property type="entry name" value="PseudoU_synth_2"/>
    <property type="match status" value="1"/>
</dbReference>
<proteinExistence type="predicted"/>
<dbReference type="NCBIfam" id="TIGR00005">
    <property type="entry name" value="rluA_subfam"/>
    <property type="match status" value="1"/>
</dbReference>
<dbReference type="Gene3D" id="3.30.2350.10">
    <property type="entry name" value="Pseudouridine synthase"/>
    <property type="match status" value="1"/>
</dbReference>
<protein>
    <submittedName>
        <fullName evidence="5">RNA pseudouridylate synthase domain-containing protein 2</fullName>
    </submittedName>
</protein>
<evidence type="ECO:0000313" key="5">
    <source>
        <dbReference type="EMBL" id="OWF41662.1"/>
    </source>
</evidence>
<dbReference type="PROSITE" id="PS01129">
    <property type="entry name" value="PSI_RLU"/>
    <property type="match status" value="1"/>
</dbReference>
<name>A0A210PYV6_MIZYE</name>
<feature type="active site" evidence="1">
    <location>
        <position position="173"/>
    </location>
</feature>
<dbReference type="Proteomes" id="UP000242188">
    <property type="component" value="Unassembled WGS sequence"/>
</dbReference>
<dbReference type="STRING" id="6573.A0A210PYV6"/>
<feature type="domain" description="Pseudouridine synthase RsuA/RluA-like" evidence="4">
    <location>
        <begin position="130"/>
        <end position="276"/>
    </location>
</feature>
<feature type="compositionally biased region" description="Basic and acidic residues" evidence="3">
    <location>
        <begin position="374"/>
        <end position="385"/>
    </location>
</feature>
<dbReference type="AlphaFoldDB" id="A0A210PYV6"/>
<dbReference type="InterPro" id="IPR020103">
    <property type="entry name" value="PsdUridine_synth_cat_dom_sf"/>
</dbReference>
<feature type="region of interest" description="Disordered" evidence="3">
    <location>
        <begin position="344"/>
        <end position="394"/>
    </location>
</feature>